<feature type="transmembrane region" description="Helical" evidence="8">
    <location>
        <begin position="226"/>
        <end position="246"/>
    </location>
</feature>
<feature type="transmembrane region" description="Helical" evidence="8">
    <location>
        <begin position="6"/>
        <end position="23"/>
    </location>
</feature>
<feature type="transmembrane region" description="Helical" evidence="8">
    <location>
        <begin position="193"/>
        <end position="214"/>
    </location>
</feature>
<accession>A0A174ZH07</accession>
<evidence type="ECO:0000256" key="7">
    <source>
        <dbReference type="ARBA" id="ARBA00023136"/>
    </source>
</evidence>
<sequence length="310" mass="33954">MNWAIIEQVVIMGLLAGVGILCRKLKLLDDACTKKLSTVVLNFATPMVILVSYQKPFDPETLNTLLLSFLIAIISYVIAFILVPLIIRSKDKEGQLIERFSCLYSNCAFMGIPLIQGVYGTEGVFCLTAYVTMFNLCSWTHGVVMMKGGKPNFKQMLKSLLSPSIIVTIIGIILFLCNFTLPNVILETAQHLANINTPLAMIIAGSTIATVKLLPALKKPRLYYTCFVKLFLLPALLTVICLVFKIDQTVAGVNILATACPAAAMCTMFALLYDRDAGYSAEVFAVSTILSMVTLPLTLMYYTALAGVFM</sequence>
<dbReference type="Gene3D" id="1.20.1530.20">
    <property type="match status" value="1"/>
</dbReference>
<evidence type="ECO:0000256" key="1">
    <source>
        <dbReference type="ARBA" id="ARBA00004651"/>
    </source>
</evidence>
<gene>
    <name evidence="9" type="ORF">ERS852540_01358</name>
</gene>
<comment type="similarity">
    <text evidence="2">Belongs to the auxin efflux carrier (TC 2.A.69) family.</text>
</comment>
<feature type="transmembrane region" description="Helical" evidence="8">
    <location>
        <begin position="284"/>
        <end position="304"/>
    </location>
</feature>
<keyword evidence="3" id="KW-0813">Transport</keyword>
<keyword evidence="6 8" id="KW-1133">Transmembrane helix</keyword>
<feature type="transmembrane region" description="Helical" evidence="8">
    <location>
        <begin position="160"/>
        <end position="181"/>
    </location>
</feature>
<organism evidence="9 10">
    <name type="scientific">[Eubacterium] siraeum</name>
    <dbReference type="NCBI Taxonomy" id="39492"/>
    <lineage>
        <taxon>Bacteria</taxon>
        <taxon>Bacillati</taxon>
        <taxon>Bacillota</taxon>
        <taxon>Clostridia</taxon>
        <taxon>Eubacteriales</taxon>
        <taxon>Oscillospiraceae</taxon>
        <taxon>Oscillospiraceae incertae sedis</taxon>
    </lineage>
</organism>
<evidence type="ECO:0000256" key="8">
    <source>
        <dbReference type="SAM" id="Phobius"/>
    </source>
</evidence>
<dbReference type="EMBL" id="CZBY01000009">
    <property type="protein sequence ID" value="CUQ86693.1"/>
    <property type="molecule type" value="Genomic_DNA"/>
</dbReference>
<keyword evidence="7 8" id="KW-0472">Membrane</keyword>
<feature type="transmembrane region" description="Helical" evidence="8">
    <location>
        <begin position="127"/>
        <end position="148"/>
    </location>
</feature>
<dbReference type="OrthoDB" id="9798064at2"/>
<feature type="transmembrane region" description="Helical" evidence="8">
    <location>
        <begin position="252"/>
        <end position="272"/>
    </location>
</feature>
<evidence type="ECO:0000256" key="5">
    <source>
        <dbReference type="ARBA" id="ARBA00022692"/>
    </source>
</evidence>
<comment type="subcellular location">
    <subcellularLocation>
        <location evidence="1">Cell membrane</location>
        <topology evidence="1">Multi-pass membrane protein</topology>
    </subcellularLocation>
</comment>
<dbReference type="InterPro" id="IPR038770">
    <property type="entry name" value="Na+/solute_symporter_sf"/>
</dbReference>
<evidence type="ECO:0000256" key="4">
    <source>
        <dbReference type="ARBA" id="ARBA00022475"/>
    </source>
</evidence>
<keyword evidence="5 8" id="KW-0812">Transmembrane</keyword>
<evidence type="ECO:0000256" key="2">
    <source>
        <dbReference type="ARBA" id="ARBA00010145"/>
    </source>
</evidence>
<dbReference type="Proteomes" id="UP000095662">
    <property type="component" value="Unassembled WGS sequence"/>
</dbReference>
<dbReference type="GO" id="GO:0055085">
    <property type="term" value="P:transmembrane transport"/>
    <property type="evidence" value="ECO:0007669"/>
    <property type="project" value="InterPro"/>
</dbReference>
<keyword evidence="4" id="KW-1003">Cell membrane</keyword>
<dbReference type="Pfam" id="PF03547">
    <property type="entry name" value="Mem_trans"/>
    <property type="match status" value="1"/>
</dbReference>
<feature type="transmembrane region" description="Helical" evidence="8">
    <location>
        <begin position="65"/>
        <end position="87"/>
    </location>
</feature>
<evidence type="ECO:0000313" key="10">
    <source>
        <dbReference type="Proteomes" id="UP000095662"/>
    </source>
</evidence>
<evidence type="ECO:0000313" key="9">
    <source>
        <dbReference type="EMBL" id="CUQ86693.1"/>
    </source>
</evidence>
<dbReference type="PANTHER" id="PTHR36838:SF1">
    <property type="entry name" value="SLR1864 PROTEIN"/>
    <property type="match status" value="1"/>
</dbReference>
<feature type="transmembrane region" description="Helical" evidence="8">
    <location>
        <begin position="35"/>
        <end position="53"/>
    </location>
</feature>
<protein>
    <submittedName>
        <fullName evidence="9">Auxin efflux carrier</fullName>
    </submittedName>
</protein>
<evidence type="ECO:0000256" key="3">
    <source>
        <dbReference type="ARBA" id="ARBA00022448"/>
    </source>
</evidence>
<dbReference type="InterPro" id="IPR004776">
    <property type="entry name" value="Mem_transp_PIN-like"/>
</dbReference>
<proteinExistence type="inferred from homology"/>
<dbReference type="PANTHER" id="PTHR36838">
    <property type="entry name" value="AUXIN EFFLUX CARRIER FAMILY PROTEIN"/>
    <property type="match status" value="1"/>
</dbReference>
<dbReference type="AlphaFoldDB" id="A0A174ZH07"/>
<reference evidence="9 10" key="1">
    <citation type="submission" date="2015-09" db="EMBL/GenBank/DDBJ databases">
        <authorList>
            <consortium name="Pathogen Informatics"/>
        </authorList>
    </citation>
    <scope>NUCLEOTIDE SEQUENCE [LARGE SCALE GENOMIC DNA]</scope>
    <source>
        <strain evidence="9 10">2789STDY5834928</strain>
    </source>
</reference>
<evidence type="ECO:0000256" key="6">
    <source>
        <dbReference type="ARBA" id="ARBA00022989"/>
    </source>
</evidence>
<dbReference type="STRING" id="39492.ERS852540_01358"/>
<name>A0A174ZH07_9FIRM</name>
<dbReference type="GO" id="GO:0005886">
    <property type="term" value="C:plasma membrane"/>
    <property type="evidence" value="ECO:0007669"/>
    <property type="project" value="UniProtKB-SubCell"/>
</dbReference>